<dbReference type="InterPro" id="IPR051202">
    <property type="entry name" value="Peptidase_C40"/>
</dbReference>
<evidence type="ECO:0000313" key="7">
    <source>
        <dbReference type="EMBL" id="GGZ78327.1"/>
    </source>
</evidence>
<feature type="region of interest" description="Disordered" evidence="5">
    <location>
        <begin position="35"/>
        <end position="59"/>
    </location>
</feature>
<dbReference type="PANTHER" id="PTHR47053:SF1">
    <property type="entry name" value="MUREIN DD-ENDOPEPTIDASE MEPH-RELATED"/>
    <property type="match status" value="1"/>
</dbReference>
<reference evidence="7" key="2">
    <citation type="submission" date="2020-09" db="EMBL/GenBank/DDBJ databases">
        <authorList>
            <person name="Sun Q."/>
            <person name="Kim S."/>
        </authorList>
    </citation>
    <scope>NUCLEOTIDE SEQUENCE</scope>
    <source>
        <strain evidence="7">KCTC 12710</strain>
    </source>
</reference>
<protein>
    <recommendedName>
        <fullName evidence="6">NlpC/P60 domain-containing protein</fullName>
    </recommendedName>
</protein>
<evidence type="ECO:0000256" key="4">
    <source>
        <dbReference type="ARBA" id="ARBA00022807"/>
    </source>
</evidence>
<sequence>MKPYLLVYVVLTMLISCKSSKKIYKRDATANEISASTHGQKETERESFKDIKPQKREAKASKSIEKNIIDYAKQFEGVRYKWGGTTEAGMDCSGLIYESFKTYEIVLPRISRDMAKKGKKISLRKVNRGDLLFFKTGNRRNSINHVGLIVAIKNNDIEFIHATSSKGVIISKLNEAYWQKAFFEARRIL</sequence>
<comment type="similarity">
    <text evidence="1">Belongs to the peptidase C40 family.</text>
</comment>
<dbReference type="PROSITE" id="PS51935">
    <property type="entry name" value="NLPC_P60"/>
    <property type="match status" value="1"/>
</dbReference>
<comment type="caution">
    <text evidence="7">The sequence shown here is derived from an EMBL/GenBank/DDBJ whole genome shotgun (WGS) entry which is preliminary data.</text>
</comment>
<dbReference type="GO" id="GO:0006508">
    <property type="term" value="P:proteolysis"/>
    <property type="evidence" value="ECO:0007669"/>
    <property type="project" value="UniProtKB-KW"/>
</dbReference>
<dbReference type="Gene3D" id="3.90.1720.10">
    <property type="entry name" value="endopeptidase domain like (from Nostoc punctiforme)"/>
    <property type="match status" value="1"/>
</dbReference>
<dbReference type="Pfam" id="PF00877">
    <property type="entry name" value="NLPC_P60"/>
    <property type="match status" value="1"/>
</dbReference>
<dbReference type="InterPro" id="IPR000064">
    <property type="entry name" value="NLP_P60_dom"/>
</dbReference>
<reference evidence="7" key="1">
    <citation type="journal article" date="2014" name="Int. J. Syst. Evol. Microbiol.">
        <title>Complete genome sequence of Corynebacterium casei LMG S-19264T (=DSM 44701T), isolated from a smear-ripened cheese.</title>
        <authorList>
            <consortium name="US DOE Joint Genome Institute (JGI-PGF)"/>
            <person name="Walter F."/>
            <person name="Albersmeier A."/>
            <person name="Kalinowski J."/>
            <person name="Ruckert C."/>
        </authorList>
    </citation>
    <scope>NUCLEOTIDE SEQUENCE</scope>
    <source>
        <strain evidence="7">KCTC 12710</strain>
    </source>
</reference>
<gene>
    <name evidence="7" type="ORF">GCM10007028_14700</name>
</gene>
<dbReference type="InterPro" id="IPR038765">
    <property type="entry name" value="Papain-like_cys_pep_sf"/>
</dbReference>
<dbReference type="PANTHER" id="PTHR47053">
    <property type="entry name" value="MUREIN DD-ENDOPEPTIDASE MEPH-RELATED"/>
    <property type="match status" value="1"/>
</dbReference>
<feature type="domain" description="NlpC/P60" evidence="6">
    <location>
        <begin position="62"/>
        <end position="189"/>
    </location>
</feature>
<accession>A0A918V9G9</accession>
<evidence type="ECO:0000256" key="1">
    <source>
        <dbReference type="ARBA" id="ARBA00007074"/>
    </source>
</evidence>
<evidence type="ECO:0000256" key="3">
    <source>
        <dbReference type="ARBA" id="ARBA00022801"/>
    </source>
</evidence>
<organism evidence="7 8">
    <name type="scientific">Algibacter mikhailovii</name>
    <dbReference type="NCBI Taxonomy" id="425498"/>
    <lineage>
        <taxon>Bacteria</taxon>
        <taxon>Pseudomonadati</taxon>
        <taxon>Bacteroidota</taxon>
        <taxon>Flavobacteriia</taxon>
        <taxon>Flavobacteriales</taxon>
        <taxon>Flavobacteriaceae</taxon>
        <taxon>Algibacter</taxon>
    </lineage>
</organism>
<dbReference type="EMBL" id="BMWZ01000003">
    <property type="protein sequence ID" value="GGZ78327.1"/>
    <property type="molecule type" value="Genomic_DNA"/>
</dbReference>
<dbReference type="RefSeq" id="WP_189360143.1">
    <property type="nucleotide sequence ID" value="NZ_BMWZ01000003.1"/>
</dbReference>
<feature type="compositionally biased region" description="Basic and acidic residues" evidence="5">
    <location>
        <begin position="39"/>
        <end position="59"/>
    </location>
</feature>
<keyword evidence="2" id="KW-0645">Protease</keyword>
<dbReference type="SUPFAM" id="SSF54001">
    <property type="entry name" value="Cysteine proteinases"/>
    <property type="match status" value="1"/>
</dbReference>
<name>A0A918V9G9_9FLAO</name>
<keyword evidence="3" id="KW-0378">Hydrolase</keyword>
<proteinExistence type="inferred from homology"/>
<evidence type="ECO:0000256" key="5">
    <source>
        <dbReference type="SAM" id="MobiDB-lite"/>
    </source>
</evidence>
<dbReference type="AlphaFoldDB" id="A0A918V9G9"/>
<evidence type="ECO:0000259" key="6">
    <source>
        <dbReference type="PROSITE" id="PS51935"/>
    </source>
</evidence>
<evidence type="ECO:0000256" key="2">
    <source>
        <dbReference type="ARBA" id="ARBA00022670"/>
    </source>
</evidence>
<dbReference type="Proteomes" id="UP000636004">
    <property type="component" value="Unassembled WGS sequence"/>
</dbReference>
<evidence type="ECO:0000313" key="8">
    <source>
        <dbReference type="Proteomes" id="UP000636004"/>
    </source>
</evidence>
<dbReference type="GO" id="GO:0008234">
    <property type="term" value="F:cysteine-type peptidase activity"/>
    <property type="evidence" value="ECO:0007669"/>
    <property type="project" value="UniProtKB-KW"/>
</dbReference>
<keyword evidence="8" id="KW-1185">Reference proteome</keyword>
<dbReference type="PROSITE" id="PS51257">
    <property type="entry name" value="PROKAR_LIPOPROTEIN"/>
    <property type="match status" value="1"/>
</dbReference>
<keyword evidence="4" id="KW-0788">Thiol protease</keyword>